<dbReference type="Pfam" id="PF07554">
    <property type="entry name" value="FIVAR"/>
    <property type="match status" value="5"/>
</dbReference>
<dbReference type="SUPFAM" id="SSF48208">
    <property type="entry name" value="Six-hairpin glycosidases"/>
    <property type="match status" value="1"/>
</dbReference>
<reference evidence="10 11" key="1">
    <citation type="submission" date="2019-04" db="EMBL/GenBank/DDBJ databases">
        <title>Microbes associate with the intestines of laboratory mice.</title>
        <authorList>
            <person name="Navarre W."/>
            <person name="Wong E."/>
            <person name="Huang K."/>
            <person name="Tropini C."/>
            <person name="Ng K."/>
            <person name="Yu B."/>
        </authorList>
    </citation>
    <scope>NUCLEOTIDE SEQUENCE [LARGE SCALE GENOMIC DNA]</scope>
    <source>
        <strain evidence="10 11">NM50_B9-20</strain>
    </source>
</reference>
<dbReference type="InterPro" id="IPR040794">
    <property type="entry name" value="CE2_N"/>
</dbReference>
<dbReference type="PANTHER" id="PTHR31084">
    <property type="entry name" value="ALPHA-L-FUCOSIDASE 2"/>
    <property type="match status" value="1"/>
</dbReference>
<dbReference type="Pfam" id="PF17996">
    <property type="entry name" value="CE2_N"/>
    <property type="match status" value="1"/>
</dbReference>
<dbReference type="EMBL" id="SRYR01000001">
    <property type="protein sequence ID" value="TGY43723.1"/>
    <property type="molecule type" value="Genomic_DNA"/>
</dbReference>
<dbReference type="InterPro" id="IPR036116">
    <property type="entry name" value="FN3_sf"/>
</dbReference>
<sequence>MKRKKRIISAILTLSMLVSTGKTIFALDNNVNDIKSINDNELRLWYDSPAEDSYNGWEKWSLPIGNGHMGASIFGGVEYERVQLNEKTLWSGGPSESRPDYNGGNIESNATVKVNGVDVPIMKAIQDAFARGDMATANSLCNKLTGVSDDAGTKGYGYFLSYGNMYLDFKDNVKASNIKNYIRDLDLYTAISSVNYDYNNINYNREYFMSYPDNVMVTKLSASEKGKLSLDIRLEPDNTRGGGPNINNGYSRTFTKTAKDGLITISGKLDDNQMKFNSQTKVINSGGTITDLSDGNVNVKDADEVLIITSIGTDYKNDYPEYRTGETDEELTARVNKCVIEASKKGYEGLLESHLSDYQGIFSRVDLDLGQTPSSMTTDKLLKKYNDGTAPESEQRDLEVMLFQYGRYLSIASSRDGSLPSNLQGVWAGGNNSPWHSDYHMNVNLQMNYWPSYSTNMAETALPLIDYIESLREPGRVTAEIYANIKSDDKNKENGFMAHTQNTPFGWTAPGWSFDWGWSPAAVPWILQNVWEYYEYTGDVEFMKTKIYPMLKEEAVLYEQMLIEDPKTGKLVCSPAYSPEHGPRTNGNTYEQSLIWQMYEDVITAAKLVGEDPEVISKWEDIQRNLKGPIEIGDSGQIKEWYEETTLGSMGDKGHRHMSHLLGLFPGDLISVETPELLEAAIFSLNDRGDQSTGWAMGQRINTWARVGDGNRAYSLIRTLFKSGILTNLWDTHAPFQIDGNFGMTSGVAEMLMQSNMGYVNFMAAMPDKWEDGSVSGLIARGNFEIGMEWQDKQATKFTITSNNGGEFIGKYENIGLSIVKDSKGNLINYKALENEKIAFDTVKGETYTIINIPTSKLDAPTKLSAYRTSDESIDLEWDAVEGENVNYNVYRQIDKGDLVLVGKNIEATTLTDENAQDILGTFRYSISAVIDGNETKLSDSVGVKDLRNMAGYIDDQDPRITYVGSWGNWSEAVNHAGTVKYIETPNGNETAELTFVGTGIEVLVVTNADRGKYEVFIDGVSKGEVDTYSPSTVRKKVIYTINDLEKGKHTIKLRATATKNPSASKAKVELDAFKVIDNSKPVVTGIDVESKSGIYTLSKANSKLQMVANITPVEGTNKEVLWKVTDSLGNATNLATIDENGLVTINSSNGVVKVTAISKENGEITKSVDVKIAIPTSTIETIVEDAVNNNGWTKNPQFTWTGTWSTWAGEATKHHGGTKTETGLGAETIGSSIEYTFNGTGIDVYVHKHTNFASFDISIDGGEKTNYSLEGNDQGQSLLASFKNLENGEHTIKLTSKERSGKYQVNLDYFKVFTNEVNSPLDKNDLQTSIENNMNKLEKDYTDETWEVFKEAYNNAVNIMNDNNAEVEEIKSVTKALNDASTALVEKSETTPPVIGNAKGEAIGIESTTLMLRWDLVQDSVKYNVYKVNGSTGEETFLGNTTNLHFRVNELLPKTEYEFKIKAVNKNNIEAELPVIKATTKAALDMERPSDVKNLKVSKNPIPTARISWDNATDNLSVKGYKIYVNGILLGTTVNTNYELTGLEYGKSYLIKVLAFDEAGNVSLNSEVLEINENEDLPEVDKDELIKLIAKAEELKEEDYTSESFANFKYELDNAKVILSNEGATQGEVNDAFNKLNDAITKLIKKPEIPEVDKIMLKATIEYAEEVKANGALENVIPTVVEEFNEALENAKDILADKNSTEAEVDEAAKRLVNIIHMLDFKKGDKEELKKLVQIIDALDGSKYKEATWTALQAELEKANKVIVDENAMEAEVKEAYNKLVKAYLDLRLVPDKSKLEELVNKAEKIDTSRYTKESVNVFNAKLKEAKVVLSNEDATQEEINKVSEGLELAIGNLELAQGNGNGSNGNGDGNGNAENGDAGNSDNNSGNNSNKLPSTGGSSSATVGLFGVIVSLIGVFVLKRRKQL</sequence>
<keyword evidence="4" id="KW-0572">Peptidoglycan-anchor</keyword>
<evidence type="ECO:0000256" key="8">
    <source>
        <dbReference type="SAM" id="SignalP"/>
    </source>
</evidence>
<protein>
    <submittedName>
        <fullName evidence="10">LPXTG cell wall anchor domain-containing protein</fullName>
    </submittedName>
</protein>
<dbReference type="Gene3D" id="1.50.10.10">
    <property type="match status" value="1"/>
</dbReference>
<keyword evidence="7" id="KW-1133">Transmembrane helix</keyword>
<evidence type="ECO:0000256" key="2">
    <source>
        <dbReference type="ARBA" id="ARBA00022525"/>
    </source>
</evidence>
<dbReference type="Gene3D" id="2.60.40.10">
    <property type="entry name" value="Immunoglobulins"/>
    <property type="match status" value="3"/>
</dbReference>
<keyword evidence="11" id="KW-1185">Reference proteome</keyword>
<dbReference type="Pfam" id="PF14498">
    <property type="entry name" value="Glyco_hyd_65N_2"/>
    <property type="match status" value="1"/>
</dbReference>
<evidence type="ECO:0000259" key="9">
    <source>
        <dbReference type="PROSITE" id="PS50853"/>
    </source>
</evidence>
<dbReference type="NCBIfam" id="TIGR01167">
    <property type="entry name" value="LPXTG_anchor"/>
    <property type="match status" value="1"/>
</dbReference>
<dbReference type="Pfam" id="PF00746">
    <property type="entry name" value="Gram_pos_anchor"/>
    <property type="match status" value="1"/>
</dbReference>
<keyword evidence="3 8" id="KW-0732">Signal</keyword>
<organism evidence="10 11">
    <name type="scientific">Clostridium sartagoforme</name>
    <dbReference type="NCBI Taxonomy" id="84031"/>
    <lineage>
        <taxon>Bacteria</taxon>
        <taxon>Bacillati</taxon>
        <taxon>Bacillota</taxon>
        <taxon>Clostridia</taxon>
        <taxon>Eubacteriales</taxon>
        <taxon>Clostridiaceae</taxon>
        <taxon>Clostridium</taxon>
    </lineage>
</organism>
<comment type="caution">
    <text evidence="10">The sequence shown here is derived from an EMBL/GenBank/DDBJ whole genome shotgun (WGS) entry which is preliminary data.</text>
</comment>
<dbReference type="InterPro" id="IPR012341">
    <property type="entry name" value="6hp_glycosidase-like_sf"/>
</dbReference>
<evidence type="ECO:0000313" key="10">
    <source>
        <dbReference type="EMBL" id="TGY43723.1"/>
    </source>
</evidence>
<dbReference type="OrthoDB" id="9802600at2"/>
<dbReference type="InterPro" id="IPR019931">
    <property type="entry name" value="LPXTG_anchor"/>
</dbReference>
<proteinExistence type="predicted"/>
<dbReference type="Proteomes" id="UP000306888">
    <property type="component" value="Unassembled WGS sequence"/>
</dbReference>
<dbReference type="CDD" id="cd00063">
    <property type="entry name" value="FN3"/>
    <property type="match status" value="2"/>
</dbReference>
<feature type="transmembrane region" description="Helical" evidence="7">
    <location>
        <begin position="1901"/>
        <end position="1920"/>
    </location>
</feature>
<feature type="signal peptide" evidence="8">
    <location>
        <begin position="1"/>
        <end position="26"/>
    </location>
</feature>
<dbReference type="PROSITE" id="PS50853">
    <property type="entry name" value="FN3"/>
    <property type="match status" value="1"/>
</dbReference>
<dbReference type="PANTHER" id="PTHR31084:SF19">
    <property type="entry name" value="GLYCOSYL HYDROLASE FAMILY 95 N-TERMINAL DOMAIN-CONTAINING PROTEIN"/>
    <property type="match status" value="1"/>
</dbReference>
<dbReference type="Pfam" id="PF21307">
    <property type="entry name" value="Glyco_hydro_95_C"/>
    <property type="match status" value="1"/>
</dbReference>
<dbReference type="Gene3D" id="1.20.1270.90">
    <property type="entry name" value="AF1782-like"/>
    <property type="match status" value="3"/>
</dbReference>
<dbReference type="GO" id="GO:0004560">
    <property type="term" value="F:alpha-L-fucosidase activity"/>
    <property type="evidence" value="ECO:0007669"/>
    <property type="project" value="TreeGrafter"/>
</dbReference>
<keyword evidence="5" id="KW-0175">Coiled coil</keyword>
<feature type="compositionally biased region" description="Low complexity" evidence="6">
    <location>
        <begin position="1873"/>
        <end position="1892"/>
    </location>
</feature>
<dbReference type="Gene3D" id="2.60.40.1080">
    <property type="match status" value="1"/>
</dbReference>
<dbReference type="SUPFAM" id="SSF49373">
    <property type="entry name" value="Invasin/intimin cell-adhesion fragments"/>
    <property type="match status" value="1"/>
</dbReference>
<dbReference type="GO" id="GO:0005975">
    <property type="term" value="P:carbohydrate metabolic process"/>
    <property type="evidence" value="ECO:0007669"/>
    <property type="project" value="InterPro"/>
</dbReference>
<keyword evidence="7" id="KW-0812">Transmembrane</keyword>
<keyword evidence="2" id="KW-0964">Secreted</keyword>
<evidence type="ECO:0000256" key="3">
    <source>
        <dbReference type="ARBA" id="ARBA00022729"/>
    </source>
</evidence>
<evidence type="ECO:0000256" key="7">
    <source>
        <dbReference type="SAM" id="Phobius"/>
    </source>
</evidence>
<feature type="region of interest" description="Disordered" evidence="6">
    <location>
        <begin position="1859"/>
        <end position="1899"/>
    </location>
</feature>
<dbReference type="InterPro" id="IPR049053">
    <property type="entry name" value="AFCA-like_C"/>
</dbReference>
<feature type="coiled-coil region" evidence="5">
    <location>
        <begin position="1682"/>
        <end position="1712"/>
    </location>
</feature>
<gene>
    <name evidence="10" type="ORF">E5347_02605</name>
</gene>
<evidence type="ECO:0000256" key="4">
    <source>
        <dbReference type="ARBA" id="ARBA00023088"/>
    </source>
</evidence>
<dbReference type="InterPro" id="IPR013783">
    <property type="entry name" value="Ig-like_fold"/>
</dbReference>
<dbReference type="SUPFAM" id="SSF49265">
    <property type="entry name" value="Fibronectin type III"/>
    <property type="match status" value="1"/>
</dbReference>
<keyword evidence="7" id="KW-0472">Membrane</keyword>
<dbReference type="RefSeq" id="WP_136004332.1">
    <property type="nucleotide sequence ID" value="NZ_SRYR01000001.1"/>
</dbReference>
<dbReference type="Gene3D" id="2.60.120.260">
    <property type="entry name" value="Galactose-binding domain-like"/>
    <property type="match status" value="2"/>
</dbReference>
<dbReference type="InterPro" id="IPR008928">
    <property type="entry name" value="6-hairpin_glycosidase_sf"/>
</dbReference>
<evidence type="ECO:0000256" key="1">
    <source>
        <dbReference type="ARBA" id="ARBA00022512"/>
    </source>
</evidence>
<feature type="compositionally biased region" description="Gly residues" evidence="6">
    <location>
        <begin position="1861"/>
        <end position="1872"/>
    </location>
</feature>
<dbReference type="Gene3D" id="2.70.98.50">
    <property type="entry name" value="putative glycoside hydrolase family protein from bacillus halodurans"/>
    <property type="match status" value="1"/>
</dbReference>
<accession>A0A4S2DRB0</accession>
<dbReference type="SMART" id="SM00060">
    <property type="entry name" value="FN3"/>
    <property type="match status" value="3"/>
</dbReference>
<dbReference type="Pfam" id="PF22124">
    <property type="entry name" value="Glyco_hydro_95_cat"/>
    <property type="match status" value="1"/>
</dbReference>
<dbReference type="InterPro" id="IPR003961">
    <property type="entry name" value="FN3_dom"/>
</dbReference>
<name>A0A4S2DRB0_9CLOT</name>
<dbReference type="InterPro" id="IPR008964">
    <property type="entry name" value="Invasin/intimin_cell_adhesion"/>
</dbReference>
<feature type="domain" description="Fibronectin type-III" evidence="9">
    <location>
        <begin position="1395"/>
        <end position="1484"/>
    </location>
</feature>
<feature type="chain" id="PRO_5021017638" evidence="8">
    <location>
        <begin position="27"/>
        <end position="1926"/>
    </location>
</feature>
<evidence type="ECO:0000256" key="6">
    <source>
        <dbReference type="SAM" id="MobiDB-lite"/>
    </source>
</evidence>
<dbReference type="InterPro" id="IPR054363">
    <property type="entry name" value="GH95_cat"/>
</dbReference>
<evidence type="ECO:0000313" key="11">
    <source>
        <dbReference type="Proteomes" id="UP000306888"/>
    </source>
</evidence>
<dbReference type="Gene3D" id="1.20.1270.70">
    <property type="entry name" value="Designed single chain three-helix bundle"/>
    <property type="match status" value="2"/>
</dbReference>
<keyword evidence="1" id="KW-0134">Cell wall</keyword>
<dbReference type="InterPro" id="IPR027414">
    <property type="entry name" value="GH95_N_dom"/>
</dbReference>
<dbReference type="Pfam" id="PF00041">
    <property type="entry name" value="fn3"/>
    <property type="match status" value="1"/>
</dbReference>
<evidence type="ECO:0000256" key="5">
    <source>
        <dbReference type="SAM" id="Coils"/>
    </source>
</evidence>